<dbReference type="InterPro" id="IPR051083">
    <property type="entry name" value="GrpII_Intron_Splice-Mob/Def"/>
</dbReference>
<keyword evidence="2" id="KW-0808">Transferase</keyword>
<dbReference type="EMBL" id="JARUJP010000055">
    <property type="protein sequence ID" value="MDW8803175.1"/>
    <property type="molecule type" value="Genomic_DNA"/>
</dbReference>
<keyword evidence="2" id="KW-0548">Nucleotidyltransferase</keyword>
<protein>
    <submittedName>
        <fullName evidence="2">Group II intron reverse transcriptase/maturase</fullName>
        <ecNumber evidence="2">2.7.7.49</ecNumber>
    </submittedName>
</protein>
<evidence type="ECO:0000259" key="1">
    <source>
        <dbReference type="PROSITE" id="PS50878"/>
    </source>
</evidence>
<accession>A0ABU4JYE7</accession>
<dbReference type="PANTHER" id="PTHR34047:SF8">
    <property type="entry name" value="PROTEIN YKFC"/>
    <property type="match status" value="1"/>
</dbReference>
<comment type="caution">
    <text evidence="2">The sequence shown here is derived from an EMBL/GenBank/DDBJ whole genome shotgun (WGS) entry which is preliminary data.</text>
</comment>
<dbReference type="NCBIfam" id="TIGR04416">
    <property type="entry name" value="group_II_RT_mat"/>
    <property type="match status" value="1"/>
</dbReference>
<dbReference type="RefSeq" id="WP_318799340.1">
    <property type="nucleotide sequence ID" value="NZ_JARUJP010000055.1"/>
</dbReference>
<dbReference type="InterPro" id="IPR000477">
    <property type="entry name" value="RT_dom"/>
</dbReference>
<dbReference type="Pfam" id="PF00078">
    <property type="entry name" value="RVT_1"/>
    <property type="match status" value="1"/>
</dbReference>
<dbReference type="CDD" id="cd01651">
    <property type="entry name" value="RT_G2_intron"/>
    <property type="match status" value="1"/>
</dbReference>
<gene>
    <name evidence="2" type="primary">ltrA</name>
    <name evidence="2" type="ORF">P8V03_18775</name>
</gene>
<dbReference type="PANTHER" id="PTHR34047">
    <property type="entry name" value="NUCLEAR INTRON MATURASE 1, MITOCHONDRIAL-RELATED"/>
    <property type="match status" value="1"/>
</dbReference>
<organism evidence="2 3">
    <name type="scientific">Clostridium tanneri</name>
    <dbReference type="NCBI Taxonomy" id="3037988"/>
    <lineage>
        <taxon>Bacteria</taxon>
        <taxon>Bacillati</taxon>
        <taxon>Bacillota</taxon>
        <taxon>Clostridia</taxon>
        <taxon>Eubacteriales</taxon>
        <taxon>Clostridiaceae</taxon>
        <taxon>Clostridium</taxon>
    </lineage>
</organism>
<dbReference type="Gene3D" id="1.10.30.50">
    <property type="match status" value="1"/>
</dbReference>
<dbReference type="PROSITE" id="PS50878">
    <property type="entry name" value="RT_POL"/>
    <property type="match status" value="1"/>
</dbReference>
<dbReference type="SUPFAM" id="SSF56672">
    <property type="entry name" value="DNA/RNA polymerases"/>
    <property type="match status" value="1"/>
</dbReference>
<dbReference type="InterPro" id="IPR003615">
    <property type="entry name" value="HNH_nuc"/>
</dbReference>
<keyword evidence="2" id="KW-0695">RNA-directed DNA polymerase</keyword>
<dbReference type="CDD" id="cd00085">
    <property type="entry name" value="HNHc"/>
    <property type="match status" value="1"/>
</dbReference>
<reference evidence="2 3" key="1">
    <citation type="submission" date="2023-04" db="EMBL/GenBank/DDBJ databases">
        <title>Clostridium tannerae sp. nov., isolated from the fecal material of an alpaca.</title>
        <authorList>
            <person name="Miller S."/>
            <person name="Hendry M."/>
            <person name="King J."/>
            <person name="Sankaranarayanan K."/>
            <person name="Lawson P.A."/>
        </authorList>
    </citation>
    <scope>NUCLEOTIDE SEQUENCE [LARGE SCALE GENOMIC DNA]</scope>
    <source>
        <strain evidence="2 3">A1-XYC3</strain>
    </source>
</reference>
<dbReference type="Proteomes" id="UP001281656">
    <property type="component" value="Unassembled WGS sequence"/>
</dbReference>
<dbReference type="SMART" id="SM00507">
    <property type="entry name" value="HNHc"/>
    <property type="match status" value="1"/>
</dbReference>
<proteinExistence type="predicted"/>
<feature type="domain" description="Reverse transcriptase" evidence="1">
    <location>
        <begin position="88"/>
        <end position="340"/>
    </location>
</feature>
<sequence length="605" mass="69856">MTTEKMKHKKKQKLRNNEYYNNQAIYDDIYTKSLKGYKFKNLMDIVMTEENILLSYRNIKKNKGSKTAGINKNTIIEIGNSNPEELVEYVRNRLNNYEPQAIRRVEIEKESGGIRPLGISTIEDRLIQQCIKQVLEPICEAKFYKHSYGFRANRSTEHAIARAMKLINIAKLHYAVDIDIKAFFDNVNHEKLLKQMWTMGIQDKNLLSIISKALKAEVTGIGIPEKGTVQGGIISPLLSNIVLNELDWWVSSQWESFMTEHNYSSRNKYRAMKNTNLKEMFIVRYADDLKIFCRNHKTAQKALMAVKKWLKERLGLEINSEKSEVVNLRKNYSNFLGFKMKVINKGYKKVATSRVSDKARKKIINKIKEKIKAIQKNTKTDEVNKYNASILGMHNYYRNATQVSLAFYEIAFLVSKSLYNRTKKIRSETGLKSKAYLKYYGKYKYKTIYIAKVALFPIGGISTKDALHHVNGICNYTEEGRKKIHENLKGINKAILQYIMRNPVNGQSSEYNDNRISLYVAQYGKCSVTGETLKIGEMEAHHKKPKSLGGSDEYNNLTFVLSDVHKLIHAIADKTVKEYKEKLKLDKEGLEKLNKLRLKVGNCVI</sequence>
<evidence type="ECO:0000313" key="3">
    <source>
        <dbReference type="Proteomes" id="UP001281656"/>
    </source>
</evidence>
<dbReference type="GO" id="GO:0003964">
    <property type="term" value="F:RNA-directed DNA polymerase activity"/>
    <property type="evidence" value="ECO:0007669"/>
    <property type="project" value="UniProtKB-KW"/>
</dbReference>
<keyword evidence="3" id="KW-1185">Reference proteome</keyword>
<dbReference type="EC" id="2.7.7.49" evidence="2"/>
<name>A0ABU4JYE7_9CLOT</name>
<evidence type="ECO:0000313" key="2">
    <source>
        <dbReference type="EMBL" id="MDW8803175.1"/>
    </source>
</evidence>
<dbReference type="InterPro" id="IPR030931">
    <property type="entry name" value="Group_II_RT_mat"/>
</dbReference>
<dbReference type="InterPro" id="IPR043502">
    <property type="entry name" value="DNA/RNA_pol_sf"/>
</dbReference>